<gene>
    <name evidence="1" type="ORF">VTL71DRAFT_8318</name>
</gene>
<reference evidence="1 2" key="1">
    <citation type="journal article" date="2024" name="Commun. Biol.">
        <title>Comparative genomic analysis of thermophilic fungi reveals convergent evolutionary adaptations and gene losses.</title>
        <authorList>
            <person name="Steindorff A.S."/>
            <person name="Aguilar-Pontes M.V."/>
            <person name="Robinson A.J."/>
            <person name="Andreopoulos B."/>
            <person name="LaButti K."/>
            <person name="Kuo A."/>
            <person name="Mondo S."/>
            <person name="Riley R."/>
            <person name="Otillar R."/>
            <person name="Haridas S."/>
            <person name="Lipzen A."/>
            <person name="Grimwood J."/>
            <person name="Schmutz J."/>
            <person name="Clum A."/>
            <person name="Reid I.D."/>
            <person name="Moisan M.C."/>
            <person name="Butler G."/>
            <person name="Nguyen T.T.M."/>
            <person name="Dewar K."/>
            <person name="Conant G."/>
            <person name="Drula E."/>
            <person name="Henrissat B."/>
            <person name="Hansel C."/>
            <person name="Singer S."/>
            <person name="Hutchinson M.I."/>
            <person name="de Vries R.P."/>
            <person name="Natvig D.O."/>
            <person name="Powell A.J."/>
            <person name="Tsang A."/>
            <person name="Grigoriev I.V."/>
        </authorList>
    </citation>
    <scope>NUCLEOTIDE SEQUENCE [LARGE SCALE GENOMIC DNA]</scope>
    <source>
        <strain evidence="1 2">CBS 494.80</strain>
    </source>
</reference>
<name>A0ABR4CXD1_9HELO</name>
<dbReference type="Proteomes" id="UP001595075">
    <property type="component" value="Unassembled WGS sequence"/>
</dbReference>
<protein>
    <submittedName>
        <fullName evidence="1">Uncharacterized protein</fullName>
    </submittedName>
</protein>
<comment type="caution">
    <text evidence="1">The sequence shown here is derived from an EMBL/GenBank/DDBJ whole genome shotgun (WGS) entry which is preliminary data.</text>
</comment>
<keyword evidence="2" id="KW-1185">Reference proteome</keyword>
<proteinExistence type="predicted"/>
<feature type="non-terminal residue" evidence="1">
    <location>
        <position position="83"/>
    </location>
</feature>
<dbReference type="EMBL" id="JAZHXI010000002">
    <property type="protein sequence ID" value="KAL2074540.1"/>
    <property type="molecule type" value="Genomic_DNA"/>
</dbReference>
<organism evidence="1 2">
    <name type="scientific">Oculimacula yallundae</name>
    <dbReference type="NCBI Taxonomy" id="86028"/>
    <lineage>
        <taxon>Eukaryota</taxon>
        <taxon>Fungi</taxon>
        <taxon>Dikarya</taxon>
        <taxon>Ascomycota</taxon>
        <taxon>Pezizomycotina</taxon>
        <taxon>Leotiomycetes</taxon>
        <taxon>Helotiales</taxon>
        <taxon>Ploettnerulaceae</taxon>
        <taxon>Oculimacula</taxon>
    </lineage>
</organism>
<evidence type="ECO:0000313" key="2">
    <source>
        <dbReference type="Proteomes" id="UP001595075"/>
    </source>
</evidence>
<accession>A0ABR4CXD1</accession>
<evidence type="ECO:0000313" key="1">
    <source>
        <dbReference type="EMBL" id="KAL2074540.1"/>
    </source>
</evidence>
<sequence>MLTYLFSEAILRIDCRGTHSSFWQRCGMKARPFAASLHDVRKPRPREFVIGQAYFTPFVKLRVDIFSSLALEHCMNRRTKYNL</sequence>